<proteinExistence type="predicted"/>
<accession>A0A841STR8</accession>
<organism evidence="3 4">
    <name type="scientific">Cohnella thailandensis</name>
    <dbReference type="NCBI Taxonomy" id="557557"/>
    <lineage>
        <taxon>Bacteria</taxon>
        <taxon>Bacillati</taxon>
        <taxon>Bacillota</taxon>
        <taxon>Bacilli</taxon>
        <taxon>Bacillales</taxon>
        <taxon>Paenibacillaceae</taxon>
        <taxon>Cohnella</taxon>
    </lineage>
</organism>
<dbReference type="InterPro" id="IPR011006">
    <property type="entry name" value="CheY-like_superfamily"/>
</dbReference>
<evidence type="ECO:0000256" key="1">
    <source>
        <dbReference type="PROSITE-ProRule" id="PRU00169"/>
    </source>
</evidence>
<dbReference type="RefSeq" id="WP_185119605.1">
    <property type="nucleotide sequence ID" value="NZ_JACJVQ010000006.1"/>
</dbReference>
<sequence>MSSKILVVDDAVFMRNILKDYLESNGYEVVAEACNGAEAVHLYRQYLPDLVTMDLSLPVVNGLEALKEIKQFDPDARIVICSTLGQKNMIIQAIEAGAKDFMIKPILQDRLIERIEAILA</sequence>
<dbReference type="SMART" id="SM00448">
    <property type="entry name" value="REC"/>
    <property type="match status" value="1"/>
</dbReference>
<dbReference type="InterPro" id="IPR001789">
    <property type="entry name" value="Sig_transdc_resp-reg_receiver"/>
</dbReference>
<feature type="domain" description="Response regulatory" evidence="2">
    <location>
        <begin position="4"/>
        <end position="119"/>
    </location>
</feature>
<protein>
    <submittedName>
        <fullName evidence="3">Response regulator</fullName>
    </submittedName>
</protein>
<reference evidence="3 4" key="1">
    <citation type="submission" date="2020-08" db="EMBL/GenBank/DDBJ databases">
        <title>Cohnella phylogeny.</title>
        <authorList>
            <person name="Dunlap C."/>
        </authorList>
    </citation>
    <scope>NUCLEOTIDE SEQUENCE [LARGE SCALE GENOMIC DNA]</scope>
    <source>
        <strain evidence="3 4">DSM 25241</strain>
    </source>
</reference>
<dbReference type="Proteomes" id="UP000535838">
    <property type="component" value="Unassembled WGS sequence"/>
</dbReference>
<dbReference type="SUPFAM" id="SSF52172">
    <property type="entry name" value="CheY-like"/>
    <property type="match status" value="1"/>
</dbReference>
<evidence type="ECO:0000313" key="3">
    <source>
        <dbReference type="EMBL" id="MBB6634399.1"/>
    </source>
</evidence>
<keyword evidence="1" id="KW-0597">Phosphoprotein</keyword>
<name>A0A841STR8_9BACL</name>
<keyword evidence="4" id="KW-1185">Reference proteome</keyword>
<evidence type="ECO:0000313" key="4">
    <source>
        <dbReference type="Proteomes" id="UP000535838"/>
    </source>
</evidence>
<comment type="caution">
    <text evidence="3">The sequence shown here is derived from an EMBL/GenBank/DDBJ whole genome shotgun (WGS) entry which is preliminary data.</text>
</comment>
<dbReference type="Gene3D" id="3.40.50.2300">
    <property type="match status" value="1"/>
</dbReference>
<dbReference type="PROSITE" id="PS50110">
    <property type="entry name" value="RESPONSE_REGULATORY"/>
    <property type="match status" value="1"/>
</dbReference>
<evidence type="ECO:0000259" key="2">
    <source>
        <dbReference type="PROSITE" id="PS50110"/>
    </source>
</evidence>
<dbReference type="Pfam" id="PF00072">
    <property type="entry name" value="Response_reg"/>
    <property type="match status" value="1"/>
</dbReference>
<dbReference type="EMBL" id="JACJVQ010000006">
    <property type="protein sequence ID" value="MBB6634399.1"/>
    <property type="molecule type" value="Genomic_DNA"/>
</dbReference>
<dbReference type="AlphaFoldDB" id="A0A841STR8"/>
<feature type="modified residue" description="4-aspartylphosphate" evidence="1">
    <location>
        <position position="54"/>
    </location>
</feature>
<dbReference type="PANTHER" id="PTHR43228">
    <property type="entry name" value="TWO-COMPONENT RESPONSE REGULATOR"/>
    <property type="match status" value="1"/>
</dbReference>
<dbReference type="GO" id="GO:0000160">
    <property type="term" value="P:phosphorelay signal transduction system"/>
    <property type="evidence" value="ECO:0007669"/>
    <property type="project" value="InterPro"/>
</dbReference>
<dbReference type="PANTHER" id="PTHR43228:SF1">
    <property type="entry name" value="TWO-COMPONENT RESPONSE REGULATOR ARR22"/>
    <property type="match status" value="1"/>
</dbReference>
<gene>
    <name evidence="3" type="ORF">H7B67_09770</name>
</gene>
<dbReference type="InterPro" id="IPR052048">
    <property type="entry name" value="ST_Response_Regulator"/>
</dbReference>